<proteinExistence type="predicted"/>
<keyword evidence="1" id="KW-1133">Transmembrane helix</keyword>
<feature type="transmembrane region" description="Helical" evidence="1">
    <location>
        <begin position="37"/>
        <end position="59"/>
    </location>
</feature>
<keyword evidence="1" id="KW-0812">Transmembrane</keyword>
<evidence type="ECO:0008006" key="4">
    <source>
        <dbReference type="Google" id="ProtNLM"/>
    </source>
</evidence>
<reference evidence="2" key="1">
    <citation type="submission" date="2023-01" db="EMBL/GenBank/DDBJ databases">
        <title>Whole-genome sequence of Pseudomonas putida NBRC 14671.</title>
        <authorList>
            <person name="Morohoshi T."/>
            <person name="Someya N."/>
        </authorList>
    </citation>
    <scope>NUCLEOTIDE SEQUENCE</scope>
    <source>
        <strain evidence="2">NBRC 14671</strain>
    </source>
</reference>
<dbReference type="EMBL" id="BSKJ01000004">
    <property type="protein sequence ID" value="GLO35252.1"/>
    <property type="molecule type" value="Genomic_DNA"/>
</dbReference>
<dbReference type="GO" id="GO:0016020">
    <property type="term" value="C:membrane"/>
    <property type="evidence" value="ECO:0007669"/>
    <property type="project" value="InterPro"/>
</dbReference>
<dbReference type="Proteomes" id="UP001161257">
    <property type="component" value="Unassembled WGS sequence"/>
</dbReference>
<sequence>MDLTTAYFAFMPANFAEMIQLGMHYKADVSQIAAAHSIRLVLIVLSVPPAMFLLLHLSPADSVQDRLPADWIWLGPMLAGGVLAALLWKRVGLPNPWMFAPMALCALLTATFDLRTALPVELSEYGQLMIGCALGSFFDRAFFRRSPAYLLKVVIFTLCMIAGTFLFAWGFGALSGLPELTMALGMMPGSSTEMYLTAEALHLGAGVVTAMQIMRLVVVMVCAEPVLKRWLAQEGHEQNDEGSG</sequence>
<comment type="caution">
    <text evidence="2">The sequence shown here is derived from an EMBL/GenBank/DDBJ whole genome shotgun (WGS) entry which is preliminary data.</text>
</comment>
<name>A0AA37VSM7_PSEPU</name>
<dbReference type="InterPro" id="IPR017516">
    <property type="entry name" value="AbrB_dup"/>
</dbReference>
<dbReference type="GO" id="GO:0010468">
    <property type="term" value="P:regulation of gene expression"/>
    <property type="evidence" value="ECO:0007669"/>
    <property type="project" value="InterPro"/>
</dbReference>
<evidence type="ECO:0000256" key="1">
    <source>
        <dbReference type="SAM" id="Phobius"/>
    </source>
</evidence>
<feature type="transmembrane region" description="Helical" evidence="1">
    <location>
        <begin position="150"/>
        <end position="174"/>
    </location>
</feature>
<evidence type="ECO:0000313" key="3">
    <source>
        <dbReference type="Proteomes" id="UP001161257"/>
    </source>
</evidence>
<protein>
    <recommendedName>
        <fullName evidence="4">AbrB family transcriptional regulator</fullName>
    </recommendedName>
</protein>
<evidence type="ECO:0000313" key="2">
    <source>
        <dbReference type="EMBL" id="GLO35252.1"/>
    </source>
</evidence>
<feature type="transmembrane region" description="Helical" evidence="1">
    <location>
        <begin position="194"/>
        <end position="223"/>
    </location>
</feature>
<dbReference type="Pfam" id="PF05145">
    <property type="entry name" value="AbrB"/>
    <property type="match status" value="1"/>
</dbReference>
<dbReference type="PANTHER" id="PTHR38457:SF1">
    <property type="entry name" value="REGULATOR ABRB-RELATED"/>
    <property type="match status" value="1"/>
</dbReference>
<keyword evidence="1" id="KW-0472">Membrane</keyword>
<feature type="transmembrane region" description="Helical" evidence="1">
    <location>
        <begin position="71"/>
        <end position="88"/>
    </location>
</feature>
<dbReference type="NCBIfam" id="TIGR03082">
    <property type="entry name" value="Gneg_AbrB_dup"/>
    <property type="match status" value="1"/>
</dbReference>
<gene>
    <name evidence="2" type="ORF">PPUN14671_20850</name>
</gene>
<dbReference type="AlphaFoldDB" id="A0AA37VSM7"/>
<accession>A0AA37VSM7</accession>
<dbReference type="InterPro" id="IPR007820">
    <property type="entry name" value="AbrB_fam"/>
</dbReference>
<organism evidence="2 3">
    <name type="scientific">Pseudomonas putida</name>
    <name type="common">Arthrobacter siderocapsulatus</name>
    <dbReference type="NCBI Taxonomy" id="303"/>
    <lineage>
        <taxon>Bacteria</taxon>
        <taxon>Pseudomonadati</taxon>
        <taxon>Pseudomonadota</taxon>
        <taxon>Gammaproteobacteria</taxon>
        <taxon>Pseudomonadales</taxon>
        <taxon>Pseudomonadaceae</taxon>
        <taxon>Pseudomonas</taxon>
    </lineage>
</organism>
<dbReference type="PANTHER" id="PTHR38457">
    <property type="entry name" value="REGULATOR ABRB-RELATED"/>
    <property type="match status" value="1"/>
</dbReference>